<comment type="caution">
    <text evidence="6">The sequence shown here is derived from an EMBL/GenBank/DDBJ whole genome shotgun (WGS) entry which is preliminary data.</text>
</comment>
<evidence type="ECO:0000256" key="3">
    <source>
        <dbReference type="SAM" id="MobiDB-lite"/>
    </source>
</evidence>
<evidence type="ECO:0000259" key="5">
    <source>
        <dbReference type="Pfam" id="PF13613"/>
    </source>
</evidence>
<keyword evidence="2" id="KW-0479">Metal-binding</keyword>
<keyword evidence="7" id="KW-1185">Reference proteome</keyword>
<feature type="region of interest" description="Disordered" evidence="3">
    <location>
        <begin position="220"/>
        <end position="302"/>
    </location>
</feature>
<dbReference type="InterPro" id="IPR027806">
    <property type="entry name" value="HARBI1_dom"/>
</dbReference>
<accession>A0ABN1RF14</accession>
<organism evidence="6 7">
    <name type="scientific">Actinocorallia libanotica</name>
    <dbReference type="NCBI Taxonomy" id="46162"/>
    <lineage>
        <taxon>Bacteria</taxon>
        <taxon>Bacillati</taxon>
        <taxon>Actinomycetota</taxon>
        <taxon>Actinomycetes</taxon>
        <taxon>Streptosporangiales</taxon>
        <taxon>Thermomonosporaceae</taxon>
        <taxon>Actinocorallia</taxon>
    </lineage>
</organism>
<feature type="domain" description="DDE Tnp4" evidence="4">
    <location>
        <begin position="124"/>
        <end position="222"/>
    </location>
</feature>
<reference evidence="6 7" key="1">
    <citation type="journal article" date="2019" name="Int. J. Syst. Evol. Microbiol.">
        <title>The Global Catalogue of Microorganisms (GCM) 10K type strain sequencing project: providing services to taxonomists for standard genome sequencing and annotation.</title>
        <authorList>
            <consortium name="The Broad Institute Genomics Platform"/>
            <consortium name="The Broad Institute Genome Sequencing Center for Infectious Disease"/>
            <person name="Wu L."/>
            <person name="Ma J."/>
        </authorList>
    </citation>
    <scope>NUCLEOTIDE SEQUENCE [LARGE SCALE GENOMIC DNA]</scope>
    <source>
        <strain evidence="6 7">JCM 10696</strain>
    </source>
</reference>
<dbReference type="Pfam" id="PF13359">
    <property type="entry name" value="DDE_Tnp_4"/>
    <property type="match status" value="1"/>
</dbReference>
<proteinExistence type="predicted"/>
<evidence type="ECO:0000313" key="6">
    <source>
        <dbReference type="EMBL" id="GAA0956008.1"/>
    </source>
</evidence>
<evidence type="ECO:0000313" key="7">
    <source>
        <dbReference type="Proteomes" id="UP001500665"/>
    </source>
</evidence>
<protein>
    <recommendedName>
        <fullName evidence="8">DDE superfamily endonuclease</fullName>
    </recommendedName>
</protein>
<sequence>MIARPAMLDVSRDLVRYVSALLGQERRAVGTPTSSRALTCWKQAVFVLVWFRFKPNITVHGAAFGISQSTAHRYLHEVVDVLADQAPDLHEALGQAVADGWPRMVLDGKVFATDRCRITTTSVKGETIDVWYSGKTSGFGGNIQGLTRPDGLLLWTSPVEPGGVVDIEAARRHVLSALYPLADVLPVLADPGYRGAGHGVIVPFAQPTDGNVLSRTNRTHNALDRVETHQPQPRQTRRPGRRSPRPHLFRTPHDQLKPAGKTSLRPARLHLYHPQERHQCPHRPTRRPPQLALDTPTSDHLNSHEQLPLKFWDIILRAALPYIF</sequence>
<evidence type="ECO:0008006" key="8">
    <source>
        <dbReference type="Google" id="ProtNLM"/>
    </source>
</evidence>
<gene>
    <name evidence="6" type="ORF">GCM10009550_41570</name>
</gene>
<name>A0ABN1RF14_9ACTN</name>
<evidence type="ECO:0000256" key="1">
    <source>
        <dbReference type="ARBA" id="ARBA00001968"/>
    </source>
</evidence>
<feature type="compositionally biased region" description="Basic residues" evidence="3">
    <location>
        <begin position="235"/>
        <end position="250"/>
    </location>
</feature>
<dbReference type="InterPro" id="IPR027805">
    <property type="entry name" value="Transposase_HTH_dom"/>
</dbReference>
<dbReference type="Proteomes" id="UP001500665">
    <property type="component" value="Unassembled WGS sequence"/>
</dbReference>
<feature type="domain" description="Transposase Helix-turn-helix" evidence="5">
    <location>
        <begin position="38"/>
        <end position="87"/>
    </location>
</feature>
<dbReference type="Pfam" id="PF13613">
    <property type="entry name" value="HTH_Tnp_4"/>
    <property type="match status" value="1"/>
</dbReference>
<comment type="cofactor">
    <cofactor evidence="1">
        <name>a divalent metal cation</name>
        <dbReference type="ChEBI" id="CHEBI:60240"/>
    </cofactor>
</comment>
<evidence type="ECO:0000256" key="2">
    <source>
        <dbReference type="ARBA" id="ARBA00022723"/>
    </source>
</evidence>
<evidence type="ECO:0000259" key="4">
    <source>
        <dbReference type="Pfam" id="PF13359"/>
    </source>
</evidence>
<dbReference type="EMBL" id="BAAAHH010000017">
    <property type="protein sequence ID" value="GAA0956008.1"/>
    <property type="molecule type" value="Genomic_DNA"/>
</dbReference>